<reference evidence="1 2" key="1">
    <citation type="journal article" date="2019" name="Nat. Ecol. Evol.">
        <title>Megaphylogeny resolves global patterns of mushroom evolution.</title>
        <authorList>
            <person name="Varga T."/>
            <person name="Krizsan K."/>
            <person name="Foldi C."/>
            <person name="Dima B."/>
            <person name="Sanchez-Garcia M."/>
            <person name="Sanchez-Ramirez S."/>
            <person name="Szollosi G.J."/>
            <person name="Szarkandi J.G."/>
            <person name="Papp V."/>
            <person name="Albert L."/>
            <person name="Andreopoulos W."/>
            <person name="Angelini C."/>
            <person name="Antonin V."/>
            <person name="Barry K.W."/>
            <person name="Bougher N.L."/>
            <person name="Buchanan P."/>
            <person name="Buyck B."/>
            <person name="Bense V."/>
            <person name="Catcheside P."/>
            <person name="Chovatia M."/>
            <person name="Cooper J."/>
            <person name="Damon W."/>
            <person name="Desjardin D."/>
            <person name="Finy P."/>
            <person name="Geml J."/>
            <person name="Haridas S."/>
            <person name="Hughes K."/>
            <person name="Justo A."/>
            <person name="Karasinski D."/>
            <person name="Kautmanova I."/>
            <person name="Kiss B."/>
            <person name="Kocsube S."/>
            <person name="Kotiranta H."/>
            <person name="LaButti K.M."/>
            <person name="Lechner B.E."/>
            <person name="Liimatainen K."/>
            <person name="Lipzen A."/>
            <person name="Lukacs Z."/>
            <person name="Mihaltcheva S."/>
            <person name="Morgado L.N."/>
            <person name="Niskanen T."/>
            <person name="Noordeloos M.E."/>
            <person name="Ohm R.A."/>
            <person name="Ortiz-Santana B."/>
            <person name="Ovrebo C."/>
            <person name="Racz N."/>
            <person name="Riley R."/>
            <person name="Savchenko A."/>
            <person name="Shiryaev A."/>
            <person name="Soop K."/>
            <person name="Spirin V."/>
            <person name="Szebenyi C."/>
            <person name="Tomsovsky M."/>
            <person name="Tulloss R.E."/>
            <person name="Uehling J."/>
            <person name="Grigoriev I.V."/>
            <person name="Vagvolgyi C."/>
            <person name="Papp T."/>
            <person name="Martin F.M."/>
            <person name="Miettinen O."/>
            <person name="Hibbett D.S."/>
            <person name="Nagy L.G."/>
        </authorList>
    </citation>
    <scope>NUCLEOTIDE SEQUENCE [LARGE SCALE GENOMIC DNA]</scope>
    <source>
        <strain evidence="1 2">CBS 962.96</strain>
    </source>
</reference>
<proteinExistence type="predicted"/>
<dbReference type="AlphaFoldDB" id="A0A4V4HDW6"/>
<dbReference type="Proteomes" id="UP000297245">
    <property type="component" value="Unassembled WGS sequence"/>
</dbReference>
<protein>
    <submittedName>
        <fullName evidence="1">Uncharacterized protein</fullName>
    </submittedName>
</protein>
<dbReference type="OrthoDB" id="2833246at2759"/>
<name>A0A4V4HDW6_DENBC</name>
<accession>A0A4V4HDW6</accession>
<gene>
    <name evidence="1" type="ORF">K435DRAFT_866131</name>
</gene>
<keyword evidence="2" id="KW-1185">Reference proteome</keyword>
<sequence>MASWKDLLPWPIQSYNAPKLALLHLFDFLTPQKLDIPITRRPLKTVIGAWEPPLLARLDGGVLLFFTIAHSRGDDFIHLVRGALKKTSEEYDVLRSFLLDLDRLEQWDAEGAVKVGIRLRDAFVAHHISVIHLKEFSICVLGNIIIPFYCTSSRVVPQTSTPAEIEKLLVDADFSSDILQDIIYLRDDKKCPLSQIKFGPDSGGEPVLASIVPCSFGKPSKRSSLQILEMFWNQKDVANLLNTPQNFFVLDAATAYQRFIVLDVAVEAVQSPGQSIQYVLRDINIDPQDCELIEDGSILPIGTSRSQRIQHSLSEILPNPGLCNLRLSISRIAHMSGAAGFLSNVFGNEDSLRRAGMSEYGLHLNQTRAIDSLFFKKLAFEASRAEMEYLIPDEF</sequence>
<evidence type="ECO:0000313" key="2">
    <source>
        <dbReference type="Proteomes" id="UP000297245"/>
    </source>
</evidence>
<evidence type="ECO:0000313" key="1">
    <source>
        <dbReference type="EMBL" id="THU88595.1"/>
    </source>
</evidence>
<organism evidence="1 2">
    <name type="scientific">Dendrothele bispora (strain CBS 962.96)</name>
    <dbReference type="NCBI Taxonomy" id="1314807"/>
    <lineage>
        <taxon>Eukaryota</taxon>
        <taxon>Fungi</taxon>
        <taxon>Dikarya</taxon>
        <taxon>Basidiomycota</taxon>
        <taxon>Agaricomycotina</taxon>
        <taxon>Agaricomycetes</taxon>
        <taxon>Agaricomycetidae</taxon>
        <taxon>Agaricales</taxon>
        <taxon>Agaricales incertae sedis</taxon>
        <taxon>Dendrothele</taxon>
    </lineage>
</organism>
<dbReference type="EMBL" id="ML179403">
    <property type="protein sequence ID" value="THU88595.1"/>
    <property type="molecule type" value="Genomic_DNA"/>
</dbReference>